<dbReference type="EMBL" id="LBWK01000001">
    <property type="protein sequence ID" value="KKR06388.1"/>
    <property type="molecule type" value="Genomic_DNA"/>
</dbReference>
<evidence type="ECO:0000313" key="3">
    <source>
        <dbReference type="Proteomes" id="UP000034799"/>
    </source>
</evidence>
<protein>
    <submittedName>
        <fullName evidence="2">Bleomycin resistance protein</fullName>
    </submittedName>
</protein>
<accession>A0A0G0MT94</accession>
<organism evidence="2 3">
    <name type="scientific">candidate division WS6 bacterium GW2011_GWF2_39_15</name>
    <dbReference type="NCBI Taxonomy" id="1619100"/>
    <lineage>
        <taxon>Bacteria</taxon>
        <taxon>Candidatus Dojkabacteria</taxon>
    </lineage>
</organism>
<dbReference type="Proteomes" id="UP000034799">
    <property type="component" value="Unassembled WGS sequence"/>
</dbReference>
<dbReference type="STRING" id="1619100.UT34_C0001G0428"/>
<proteinExistence type="predicted"/>
<name>A0A0G0MT94_9BACT</name>
<sequence>MKSTRFGIHIKVKDILESYNFYRAFDLKPVFAYGDEKWLGMLKESDSKLSTAAEKYRGVTFNVGDSLFEIADGHVAVKPEVFKLDITSSKVSAMIDVDCVDEVVEICKANSFEVAVDPVEYPWGTREVVIRDPDGFILVFREFIKKNV</sequence>
<dbReference type="InterPro" id="IPR004360">
    <property type="entry name" value="Glyas_Fos-R_dOase_dom"/>
</dbReference>
<reference evidence="2 3" key="1">
    <citation type="journal article" date="2015" name="Nature">
        <title>rRNA introns, odd ribosomes, and small enigmatic genomes across a large radiation of phyla.</title>
        <authorList>
            <person name="Brown C.T."/>
            <person name="Hug L.A."/>
            <person name="Thomas B.C."/>
            <person name="Sharon I."/>
            <person name="Castelle C.J."/>
            <person name="Singh A."/>
            <person name="Wilkins M.J."/>
            <person name="Williams K.H."/>
            <person name="Banfield J.F."/>
        </authorList>
    </citation>
    <scope>NUCLEOTIDE SEQUENCE [LARGE SCALE GENOMIC DNA]</scope>
</reference>
<dbReference type="InterPro" id="IPR029068">
    <property type="entry name" value="Glyas_Bleomycin-R_OHBP_Dase"/>
</dbReference>
<evidence type="ECO:0000313" key="2">
    <source>
        <dbReference type="EMBL" id="KKR06388.1"/>
    </source>
</evidence>
<evidence type="ECO:0000259" key="1">
    <source>
        <dbReference type="Pfam" id="PF00903"/>
    </source>
</evidence>
<feature type="domain" description="Glyoxalase/fosfomycin resistance/dioxygenase" evidence="1">
    <location>
        <begin position="11"/>
        <end position="138"/>
    </location>
</feature>
<dbReference type="SUPFAM" id="SSF54593">
    <property type="entry name" value="Glyoxalase/Bleomycin resistance protein/Dihydroxybiphenyl dioxygenase"/>
    <property type="match status" value="1"/>
</dbReference>
<gene>
    <name evidence="2" type="ORF">UT34_C0001G0428</name>
</gene>
<comment type="caution">
    <text evidence="2">The sequence shown here is derived from an EMBL/GenBank/DDBJ whole genome shotgun (WGS) entry which is preliminary data.</text>
</comment>
<dbReference type="AlphaFoldDB" id="A0A0G0MT94"/>
<dbReference type="Pfam" id="PF00903">
    <property type="entry name" value="Glyoxalase"/>
    <property type="match status" value="1"/>
</dbReference>
<dbReference type="Gene3D" id="3.10.180.10">
    <property type="entry name" value="2,3-Dihydroxybiphenyl 1,2-Dioxygenase, domain 1"/>
    <property type="match status" value="1"/>
</dbReference>